<name>A0ABQ2D923_9MICC</name>
<keyword evidence="2" id="KW-1185">Reference proteome</keyword>
<evidence type="ECO:0008006" key="3">
    <source>
        <dbReference type="Google" id="ProtNLM"/>
    </source>
</evidence>
<reference evidence="2" key="1">
    <citation type="journal article" date="2019" name="Int. J. Syst. Evol. Microbiol.">
        <title>The Global Catalogue of Microorganisms (GCM) 10K type strain sequencing project: providing services to taxonomists for standard genome sequencing and annotation.</title>
        <authorList>
            <consortium name="The Broad Institute Genomics Platform"/>
            <consortium name="The Broad Institute Genome Sequencing Center for Infectious Disease"/>
            <person name="Wu L."/>
            <person name="Ma J."/>
        </authorList>
    </citation>
    <scope>NUCLEOTIDE SEQUENCE [LARGE SCALE GENOMIC DNA]</scope>
    <source>
        <strain evidence="2">CGMCC 1.3685</strain>
    </source>
</reference>
<sequence length="163" mass="18371">MNEGRWERIARGIYLPSDAPPMDWDQLEASTRRPDATICLISALAHYDLTDEVPDALDVAIPRGARTPQTQGAIRWHHFDKETFDLGREEITIPGSSQPIGIYSPERTIVDCFRLRSSIGYEIARDATKEWMRRGGKPAQLMQLATQLPRAKSLVLNALELLS</sequence>
<protein>
    <recommendedName>
        <fullName evidence="3">Transcriptional regulator, AbiEi antitoxin, Type IV TA system</fullName>
    </recommendedName>
</protein>
<accession>A0ABQ2D923</accession>
<dbReference type="Proteomes" id="UP000606115">
    <property type="component" value="Unassembled WGS sequence"/>
</dbReference>
<evidence type="ECO:0000313" key="2">
    <source>
        <dbReference type="Proteomes" id="UP000606115"/>
    </source>
</evidence>
<proteinExistence type="predicted"/>
<gene>
    <name evidence="1" type="ORF">GCM10007173_05670</name>
</gene>
<evidence type="ECO:0000313" key="1">
    <source>
        <dbReference type="EMBL" id="GGJ50055.1"/>
    </source>
</evidence>
<comment type="caution">
    <text evidence="1">The sequence shown here is derived from an EMBL/GenBank/DDBJ whole genome shotgun (WGS) entry which is preliminary data.</text>
</comment>
<dbReference type="EMBL" id="BMKX01000001">
    <property type="protein sequence ID" value="GGJ50055.1"/>
    <property type="molecule type" value="Genomic_DNA"/>
</dbReference>
<organism evidence="1 2">
    <name type="scientific">Glutamicibacter ardleyensis</name>
    <dbReference type="NCBI Taxonomy" id="225894"/>
    <lineage>
        <taxon>Bacteria</taxon>
        <taxon>Bacillati</taxon>
        <taxon>Actinomycetota</taxon>
        <taxon>Actinomycetes</taxon>
        <taxon>Micrococcales</taxon>
        <taxon>Micrococcaceae</taxon>
        <taxon>Glutamicibacter</taxon>
    </lineage>
</organism>